<keyword evidence="5" id="KW-0808">Transferase</keyword>
<feature type="coiled-coil region" evidence="14">
    <location>
        <begin position="364"/>
        <end position="398"/>
    </location>
</feature>
<evidence type="ECO:0000313" key="20">
    <source>
        <dbReference type="Proteomes" id="UP001156601"/>
    </source>
</evidence>
<keyword evidence="4 13" id="KW-0597">Phosphoprotein</keyword>
<comment type="catalytic activity">
    <reaction evidence="1">
        <text>ATP + protein L-histidine = ADP + protein N-phospho-L-histidine.</text>
        <dbReference type="EC" id="2.7.13.3"/>
    </reaction>
</comment>
<feature type="transmembrane region" description="Helical" evidence="15">
    <location>
        <begin position="6"/>
        <end position="26"/>
    </location>
</feature>
<evidence type="ECO:0000259" key="16">
    <source>
        <dbReference type="PROSITE" id="PS50109"/>
    </source>
</evidence>
<dbReference type="Pfam" id="PF02518">
    <property type="entry name" value="HATPase_c"/>
    <property type="match status" value="1"/>
</dbReference>
<dbReference type="SUPFAM" id="SSF158472">
    <property type="entry name" value="HAMP domain-like"/>
    <property type="match status" value="1"/>
</dbReference>
<dbReference type="Gene3D" id="1.10.287.130">
    <property type="match status" value="1"/>
</dbReference>
<feature type="transmembrane region" description="Helical" evidence="15">
    <location>
        <begin position="295"/>
        <end position="316"/>
    </location>
</feature>
<keyword evidence="10 15" id="KW-1133">Transmembrane helix</keyword>
<protein>
    <recommendedName>
        <fullName evidence="3">histidine kinase</fullName>
        <ecNumber evidence="3">2.7.13.3</ecNumber>
    </recommendedName>
</protein>
<dbReference type="SMART" id="SM01358">
    <property type="entry name" value="HBM"/>
    <property type="match status" value="1"/>
</dbReference>
<dbReference type="PANTHER" id="PTHR45339">
    <property type="entry name" value="HYBRID SIGNAL TRANSDUCTION HISTIDINE KINASE J"/>
    <property type="match status" value="1"/>
</dbReference>
<name>A0AA37STP3_9ALTE</name>
<comment type="subcellular location">
    <subcellularLocation>
        <location evidence="2">Membrane</location>
    </subcellularLocation>
</comment>
<evidence type="ECO:0000256" key="3">
    <source>
        <dbReference type="ARBA" id="ARBA00012438"/>
    </source>
</evidence>
<dbReference type="InterPro" id="IPR003661">
    <property type="entry name" value="HisK_dim/P_dom"/>
</dbReference>
<evidence type="ECO:0000256" key="14">
    <source>
        <dbReference type="SAM" id="Coils"/>
    </source>
</evidence>
<reference evidence="19" key="2">
    <citation type="submission" date="2023-01" db="EMBL/GenBank/DDBJ databases">
        <title>Draft genome sequence of Agaribacter marinus strain NBRC 110023.</title>
        <authorList>
            <person name="Sun Q."/>
            <person name="Mori K."/>
        </authorList>
    </citation>
    <scope>NUCLEOTIDE SEQUENCE</scope>
    <source>
        <strain evidence="19">NBRC 110023</strain>
    </source>
</reference>
<dbReference type="Gene3D" id="3.30.565.10">
    <property type="entry name" value="Histidine kinase-like ATPase, C-terminal domain"/>
    <property type="match status" value="1"/>
</dbReference>
<evidence type="ECO:0000256" key="10">
    <source>
        <dbReference type="ARBA" id="ARBA00022989"/>
    </source>
</evidence>
<dbReference type="FunFam" id="3.30.565.10:FF:000010">
    <property type="entry name" value="Sensor histidine kinase RcsC"/>
    <property type="match status" value="1"/>
</dbReference>
<dbReference type="Pfam" id="PF00672">
    <property type="entry name" value="HAMP"/>
    <property type="match status" value="1"/>
</dbReference>
<dbReference type="SMART" id="SM00388">
    <property type="entry name" value="HisKA"/>
    <property type="match status" value="1"/>
</dbReference>
<keyword evidence="6 15" id="KW-0812">Transmembrane</keyword>
<evidence type="ECO:0000256" key="15">
    <source>
        <dbReference type="SAM" id="Phobius"/>
    </source>
</evidence>
<dbReference type="SMART" id="SM00387">
    <property type="entry name" value="HATPase_c"/>
    <property type="match status" value="1"/>
</dbReference>
<keyword evidence="12 15" id="KW-0472">Membrane</keyword>
<evidence type="ECO:0000256" key="1">
    <source>
        <dbReference type="ARBA" id="ARBA00000085"/>
    </source>
</evidence>
<dbReference type="GO" id="GO:0016020">
    <property type="term" value="C:membrane"/>
    <property type="evidence" value="ECO:0007669"/>
    <property type="project" value="UniProtKB-SubCell"/>
</dbReference>
<dbReference type="Gene3D" id="3.40.50.2300">
    <property type="match status" value="1"/>
</dbReference>
<keyword evidence="9" id="KW-0067">ATP-binding</keyword>
<dbReference type="PROSITE" id="PS50885">
    <property type="entry name" value="HAMP"/>
    <property type="match status" value="1"/>
</dbReference>
<keyword evidence="8" id="KW-0418">Kinase</keyword>
<dbReference type="GO" id="GO:0000155">
    <property type="term" value="F:phosphorelay sensor kinase activity"/>
    <property type="evidence" value="ECO:0007669"/>
    <property type="project" value="InterPro"/>
</dbReference>
<dbReference type="PROSITE" id="PS50109">
    <property type="entry name" value="HIS_KIN"/>
    <property type="match status" value="1"/>
</dbReference>
<dbReference type="InterPro" id="IPR001789">
    <property type="entry name" value="Sig_transdc_resp-reg_receiver"/>
</dbReference>
<evidence type="ECO:0000259" key="18">
    <source>
        <dbReference type="PROSITE" id="PS50885"/>
    </source>
</evidence>
<evidence type="ECO:0000256" key="8">
    <source>
        <dbReference type="ARBA" id="ARBA00022777"/>
    </source>
</evidence>
<dbReference type="PANTHER" id="PTHR45339:SF3">
    <property type="entry name" value="HISTIDINE KINASE"/>
    <property type="match status" value="1"/>
</dbReference>
<evidence type="ECO:0000256" key="13">
    <source>
        <dbReference type="PROSITE-ProRule" id="PRU00169"/>
    </source>
</evidence>
<dbReference type="InterPro" id="IPR036097">
    <property type="entry name" value="HisK_dim/P_sf"/>
</dbReference>
<dbReference type="Pfam" id="PF00512">
    <property type="entry name" value="HisKA"/>
    <property type="match status" value="1"/>
</dbReference>
<dbReference type="PRINTS" id="PR00344">
    <property type="entry name" value="BCTRLSENSOR"/>
</dbReference>
<reference evidence="19" key="1">
    <citation type="journal article" date="2014" name="Int. J. Syst. Evol. Microbiol.">
        <title>Complete genome sequence of Corynebacterium casei LMG S-19264T (=DSM 44701T), isolated from a smear-ripened cheese.</title>
        <authorList>
            <consortium name="US DOE Joint Genome Institute (JGI-PGF)"/>
            <person name="Walter F."/>
            <person name="Albersmeier A."/>
            <person name="Kalinowski J."/>
            <person name="Ruckert C."/>
        </authorList>
    </citation>
    <scope>NUCLEOTIDE SEQUENCE</scope>
    <source>
        <strain evidence="19">NBRC 110023</strain>
    </source>
</reference>
<dbReference type="EC" id="2.7.13.3" evidence="3"/>
<evidence type="ECO:0000256" key="9">
    <source>
        <dbReference type="ARBA" id="ARBA00022840"/>
    </source>
</evidence>
<dbReference type="InterPro" id="IPR003660">
    <property type="entry name" value="HAMP_dom"/>
</dbReference>
<evidence type="ECO:0000259" key="17">
    <source>
        <dbReference type="PROSITE" id="PS50110"/>
    </source>
</evidence>
<evidence type="ECO:0000256" key="4">
    <source>
        <dbReference type="ARBA" id="ARBA00022553"/>
    </source>
</evidence>
<evidence type="ECO:0000256" key="7">
    <source>
        <dbReference type="ARBA" id="ARBA00022741"/>
    </source>
</evidence>
<keyword evidence="20" id="KW-1185">Reference proteome</keyword>
<sequence>MFSSLKSQITVILSMMVVLFIGLVFLTRSGQVEMIQSLETSKQNFVNLGLVRQLERDVFNLQRYVLVYKQTASDGAVKRFNTLMKSIEEKISLLRQSLDNKATATSDLERDILDSMASHLADYQSNFIQVIAGRKQQIEMFDEGLLVEMQTFLKNIDSYTAPYSKATPIANLDIKFHVSSAENAAFAYLLSLDSEYIDEFTRHIEDTRNVVKSSVSLISDANDVLQTLDDIDARFLRLTQINQGYQFLVNVVMAGSANEVLYLASQLAELAEKQSDDINQLVNKRVIAAKQNSDAFAIIGILLSLMCAVLLGRRIIKPITAITEVFEKLTTGKFNGNIPGHERTDEVGQLANAASVFRDNNTKTQVLLDEAQKLNRQKDELNEQLLDAKASAEQANESKSIFLANMSHEIRTPMNGVIGLIDLAQKETRPQKLQKYIEQVAASGEILMSVINDILDFSKIEAGKLDIEHTEFSLHSLINNVLTMALTRANQKNLNLTFFAEPSLPAKIIGDPLRIAQVVLNLCNNALKFTDAGSVNIKIYREDVDIKDKLSLVVEVEDTGIGMDNNQVTRAFNSFSQADESTSRNYGGTGLGLAIVKQLTMLMGGSVHVESKTNIGSKFKVNFIVGRAQNHATLISFDASKQNITYLTDKALLNQSYLDSACKHIDYKPLSDIEKVSLSVSKNDIVIIDAPMLSTYKDILIHIQALKDSKASLGFVTNTQPGLLAQKLKKHWQVNVLSHPFSPHEFTMFYSELLNIESNELAEDFDTPQNTAPSAQLVGHILLVEDNEINQVVAGEMLNSLGLTYEIAENGLQAVTKITNSSHYDLVLMDAQMPEMDGYTATTLLRERGFEDLIICGLSANAMKEDMSHAKLAGMNDYLTKPVKREKLKTVLSKYLNKKIEEATI</sequence>
<proteinExistence type="predicted"/>
<keyword evidence="11" id="KW-0902">Two-component regulatory system</keyword>
<dbReference type="InterPro" id="IPR036890">
    <property type="entry name" value="HATPase_C_sf"/>
</dbReference>
<comment type="caution">
    <text evidence="19">The sequence shown here is derived from an EMBL/GenBank/DDBJ whole genome shotgun (WGS) entry which is preliminary data.</text>
</comment>
<dbReference type="EMBL" id="BSOT01000002">
    <property type="protein sequence ID" value="GLR69253.1"/>
    <property type="molecule type" value="Genomic_DNA"/>
</dbReference>
<dbReference type="SUPFAM" id="SSF55874">
    <property type="entry name" value="ATPase domain of HSP90 chaperone/DNA topoisomerase II/histidine kinase"/>
    <property type="match status" value="1"/>
</dbReference>
<organism evidence="19 20">
    <name type="scientific">Agaribacter marinus</name>
    <dbReference type="NCBI Taxonomy" id="1431249"/>
    <lineage>
        <taxon>Bacteria</taxon>
        <taxon>Pseudomonadati</taxon>
        <taxon>Pseudomonadota</taxon>
        <taxon>Gammaproteobacteria</taxon>
        <taxon>Alteromonadales</taxon>
        <taxon>Alteromonadaceae</taxon>
        <taxon>Agaribacter</taxon>
    </lineage>
</organism>
<keyword evidence="14" id="KW-0175">Coiled coil</keyword>
<evidence type="ECO:0000256" key="5">
    <source>
        <dbReference type="ARBA" id="ARBA00022679"/>
    </source>
</evidence>
<dbReference type="AlphaFoldDB" id="A0AA37STP3"/>
<dbReference type="Gene3D" id="6.10.340.10">
    <property type="match status" value="1"/>
</dbReference>
<dbReference type="Proteomes" id="UP001156601">
    <property type="component" value="Unassembled WGS sequence"/>
</dbReference>
<dbReference type="RefSeq" id="WP_284215583.1">
    <property type="nucleotide sequence ID" value="NZ_BSOT01000002.1"/>
</dbReference>
<dbReference type="CDD" id="cd00082">
    <property type="entry name" value="HisKA"/>
    <property type="match status" value="1"/>
</dbReference>
<dbReference type="InterPro" id="IPR003594">
    <property type="entry name" value="HATPase_dom"/>
</dbReference>
<feature type="domain" description="Histidine kinase" evidence="16">
    <location>
        <begin position="405"/>
        <end position="627"/>
    </location>
</feature>
<dbReference type="InterPro" id="IPR011006">
    <property type="entry name" value="CheY-like_superfamily"/>
</dbReference>
<accession>A0AA37STP3</accession>
<feature type="domain" description="Response regulatory" evidence="17">
    <location>
        <begin position="780"/>
        <end position="896"/>
    </location>
</feature>
<evidence type="ECO:0000313" key="19">
    <source>
        <dbReference type="EMBL" id="GLR69253.1"/>
    </source>
</evidence>
<evidence type="ECO:0000256" key="2">
    <source>
        <dbReference type="ARBA" id="ARBA00004370"/>
    </source>
</evidence>
<gene>
    <name evidence="19" type="ORF">GCM10007852_01610</name>
</gene>
<evidence type="ECO:0000256" key="6">
    <source>
        <dbReference type="ARBA" id="ARBA00022692"/>
    </source>
</evidence>
<dbReference type="CDD" id="cd16922">
    <property type="entry name" value="HATPase_EvgS-ArcB-TorS-like"/>
    <property type="match status" value="1"/>
</dbReference>
<dbReference type="PROSITE" id="PS50110">
    <property type="entry name" value="RESPONSE_REGULATORY"/>
    <property type="match status" value="1"/>
</dbReference>
<evidence type="ECO:0000256" key="12">
    <source>
        <dbReference type="ARBA" id="ARBA00023136"/>
    </source>
</evidence>
<evidence type="ECO:0000256" key="11">
    <source>
        <dbReference type="ARBA" id="ARBA00023012"/>
    </source>
</evidence>
<dbReference type="CDD" id="cd06225">
    <property type="entry name" value="HAMP"/>
    <property type="match status" value="1"/>
</dbReference>
<dbReference type="InterPro" id="IPR004358">
    <property type="entry name" value="Sig_transdc_His_kin-like_C"/>
</dbReference>
<dbReference type="FunFam" id="1.10.287.130:FF:000004">
    <property type="entry name" value="Ethylene receptor 1"/>
    <property type="match status" value="1"/>
</dbReference>
<dbReference type="InterPro" id="IPR032255">
    <property type="entry name" value="HBM"/>
</dbReference>
<feature type="modified residue" description="4-aspartylphosphate" evidence="13">
    <location>
        <position position="830"/>
    </location>
</feature>
<dbReference type="SMART" id="SM00448">
    <property type="entry name" value="REC"/>
    <property type="match status" value="1"/>
</dbReference>
<dbReference type="SUPFAM" id="SSF47384">
    <property type="entry name" value="Homodimeric domain of signal transducing histidine kinase"/>
    <property type="match status" value="1"/>
</dbReference>
<keyword evidence="7" id="KW-0547">Nucleotide-binding</keyword>
<dbReference type="Pfam" id="PF00072">
    <property type="entry name" value="Response_reg"/>
    <property type="match status" value="1"/>
</dbReference>
<dbReference type="GO" id="GO:0005524">
    <property type="term" value="F:ATP binding"/>
    <property type="evidence" value="ECO:0007669"/>
    <property type="project" value="UniProtKB-KW"/>
</dbReference>
<dbReference type="SUPFAM" id="SSF52172">
    <property type="entry name" value="CheY-like"/>
    <property type="match status" value="1"/>
</dbReference>
<dbReference type="InterPro" id="IPR005467">
    <property type="entry name" value="His_kinase_dom"/>
</dbReference>
<feature type="domain" description="HAMP" evidence="18">
    <location>
        <begin position="313"/>
        <end position="366"/>
    </location>
</feature>
<dbReference type="CDD" id="cd17546">
    <property type="entry name" value="REC_hyHK_CKI1_RcsC-like"/>
    <property type="match status" value="1"/>
</dbReference>